<accession>A0A5R9JBD6</accession>
<comment type="caution">
    <text evidence="1">The sequence shown here is derived from an EMBL/GenBank/DDBJ whole genome shotgun (WGS) entry which is preliminary data.</text>
</comment>
<dbReference type="InterPro" id="IPR021710">
    <property type="entry name" value="DUF3293"/>
</dbReference>
<gene>
    <name evidence="1" type="ORF">FE263_05610</name>
</gene>
<sequence length="139" mass="15436">MAIAPPTHAILRSYRLSRYEAGHAVLHVGRLVSGLDPAWREASRRQGLVLLSACNPGGRRRPDGWNDRMMQRLAQVVQAAPRPVLHAAGHGVLGRWSEPLVMVAIDRRRGIAVARRFRQNAVILVSRDARARLSLLDSN</sequence>
<evidence type="ECO:0000313" key="2">
    <source>
        <dbReference type="Proteomes" id="UP000305654"/>
    </source>
</evidence>
<organism evidence="1 2">
    <name type="scientific">Lichenicoccus roseus</name>
    <dbReference type="NCBI Taxonomy" id="2683649"/>
    <lineage>
        <taxon>Bacteria</taxon>
        <taxon>Pseudomonadati</taxon>
        <taxon>Pseudomonadota</taxon>
        <taxon>Alphaproteobacteria</taxon>
        <taxon>Acetobacterales</taxon>
        <taxon>Acetobacteraceae</taxon>
        <taxon>Lichenicoccus</taxon>
    </lineage>
</organism>
<dbReference type="AlphaFoldDB" id="A0A5R9JBD6"/>
<dbReference type="Proteomes" id="UP000305654">
    <property type="component" value="Unassembled WGS sequence"/>
</dbReference>
<dbReference type="EMBL" id="VCDI01000002">
    <property type="protein sequence ID" value="TLU72931.1"/>
    <property type="molecule type" value="Genomic_DNA"/>
</dbReference>
<evidence type="ECO:0000313" key="1">
    <source>
        <dbReference type="EMBL" id="TLU72931.1"/>
    </source>
</evidence>
<dbReference type="RefSeq" id="WP_138325005.1">
    <property type="nucleotide sequence ID" value="NZ_VCDI01000002.1"/>
</dbReference>
<protein>
    <submittedName>
        <fullName evidence="1">DUF3293 domain-containing protein</fullName>
    </submittedName>
</protein>
<dbReference type="Pfam" id="PF11697">
    <property type="entry name" value="DUF3293"/>
    <property type="match status" value="1"/>
</dbReference>
<reference evidence="1 2" key="1">
    <citation type="submission" date="2019-05" db="EMBL/GenBank/DDBJ databases">
        <authorList>
            <person name="Pankratov T."/>
            <person name="Grouzdev D."/>
        </authorList>
    </citation>
    <scope>NUCLEOTIDE SEQUENCE [LARGE SCALE GENOMIC DNA]</scope>
    <source>
        <strain evidence="1 2">KEBCLARHB70R</strain>
    </source>
</reference>
<keyword evidence="2" id="KW-1185">Reference proteome</keyword>
<dbReference type="OrthoDB" id="7280165at2"/>
<name>A0A5R9JBD6_9PROT</name>
<proteinExistence type="predicted"/>